<proteinExistence type="predicted"/>
<protein>
    <recommendedName>
        <fullName evidence="2">DUF5722 domain-containing protein</fullName>
    </recommendedName>
</protein>
<dbReference type="AlphaFoldDB" id="A0A225DV40"/>
<dbReference type="Gene3D" id="3.20.20.80">
    <property type="entry name" value="Glycosidases"/>
    <property type="match status" value="1"/>
</dbReference>
<dbReference type="InterPro" id="IPR017853">
    <property type="entry name" value="GH"/>
</dbReference>
<dbReference type="EMBL" id="NIDE01000004">
    <property type="protein sequence ID" value="OWK43524.1"/>
    <property type="molecule type" value="Genomic_DNA"/>
</dbReference>
<keyword evidence="1" id="KW-0732">Signal</keyword>
<feature type="chain" id="PRO_5012578627" description="DUF5722 domain-containing protein" evidence="1">
    <location>
        <begin position="23"/>
        <end position="439"/>
    </location>
</feature>
<feature type="signal peptide" evidence="1">
    <location>
        <begin position="1"/>
        <end position="22"/>
    </location>
</feature>
<accession>A0A225DV40</accession>
<comment type="caution">
    <text evidence="3">The sequence shown here is derived from an EMBL/GenBank/DDBJ whole genome shotgun (WGS) entry which is preliminary data.</text>
</comment>
<reference evidence="4" key="1">
    <citation type="submission" date="2017-06" db="EMBL/GenBank/DDBJ databases">
        <title>Genome analysis of Fimbriiglobus ruber SP5, the first member of the order Planctomycetales with confirmed chitinolytic capability.</title>
        <authorList>
            <person name="Ravin N.V."/>
            <person name="Rakitin A.L."/>
            <person name="Ivanova A.A."/>
            <person name="Beletsky A.V."/>
            <person name="Kulichevskaya I.S."/>
            <person name="Mardanov A.V."/>
            <person name="Dedysh S.N."/>
        </authorList>
    </citation>
    <scope>NUCLEOTIDE SEQUENCE [LARGE SCALE GENOMIC DNA]</scope>
    <source>
        <strain evidence="4">SP5</strain>
    </source>
</reference>
<dbReference type="InterPro" id="IPR043780">
    <property type="entry name" value="DUF5722"/>
</dbReference>
<name>A0A225DV40_9BACT</name>
<evidence type="ECO:0000313" key="4">
    <source>
        <dbReference type="Proteomes" id="UP000214646"/>
    </source>
</evidence>
<dbReference type="Pfam" id="PF18989">
    <property type="entry name" value="DUF5722"/>
    <property type="match status" value="1"/>
</dbReference>
<keyword evidence="4" id="KW-1185">Reference proteome</keyword>
<dbReference type="Proteomes" id="UP000214646">
    <property type="component" value="Unassembled WGS sequence"/>
</dbReference>
<sequence length="439" mass="48205">MGMVRGLLVCLTSVFLAYYADAASPNTDPFPSPPTKKGLQVQMIDDALALGVGHATLNVDLTRLIDPTGKGNGPRWERAGKSFAISARVVADLDSRVKQLSDKGVVVYLILLPYASGEAARDTLMLHPSYARGQKHAGPIGMFNVVTPDGTAWLTATIEFLATRYSGTGDRGRVWGYIVGNEVNSHWFWANMGRATLAEVIGAYERAVRIVHAAVRTASANARVYLSLDHCWGKRYGAGDDRQCLPGRTFLDEFAAAARKNGDFDWHVAYHPYPEPLTDCRFWFDTTNAPQTIDAPVVTFRNLGVLTDYLAREERMWAKTPRRVILSEQGFHCASRPDGPRDQAAAFALAYVKVDAMPGVDAFILHRHVDHTGEGGLRLGLWTNKPGTVATPDRKRPMYDVFRAAGTAEQDKAFAFALPVLGAKTWADALERLMQPLGK</sequence>
<evidence type="ECO:0000256" key="1">
    <source>
        <dbReference type="SAM" id="SignalP"/>
    </source>
</evidence>
<feature type="domain" description="DUF5722" evidence="2">
    <location>
        <begin position="30"/>
        <end position="428"/>
    </location>
</feature>
<evidence type="ECO:0000313" key="3">
    <source>
        <dbReference type="EMBL" id="OWK43524.1"/>
    </source>
</evidence>
<gene>
    <name evidence="3" type="ORF">FRUB_03123</name>
</gene>
<organism evidence="3 4">
    <name type="scientific">Fimbriiglobus ruber</name>
    <dbReference type="NCBI Taxonomy" id="1908690"/>
    <lineage>
        <taxon>Bacteria</taxon>
        <taxon>Pseudomonadati</taxon>
        <taxon>Planctomycetota</taxon>
        <taxon>Planctomycetia</taxon>
        <taxon>Gemmatales</taxon>
        <taxon>Gemmataceae</taxon>
        <taxon>Fimbriiglobus</taxon>
    </lineage>
</organism>
<dbReference type="SUPFAM" id="SSF51445">
    <property type="entry name" value="(Trans)glycosidases"/>
    <property type="match status" value="1"/>
</dbReference>
<evidence type="ECO:0000259" key="2">
    <source>
        <dbReference type="Pfam" id="PF18989"/>
    </source>
</evidence>